<accession>A0A1N6CN05</accession>
<dbReference type="Pfam" id="PF01182">
    <property type="entry name" value="Glucosamine_iso"/>
    <property type="match status" value="1"/>
</dbReference>
<organism evidence="2 3">
    <name type="scientific">Parasphingorhabdus marina DSM 22363</name>
    <dbReference type="NCBI Taxonomy" id="1123272"/>
    <lineage>
        <taxon>Bacteria</taxon>
        <taxon>Pseudomonadati</taxon>
        <taxon>Pseudomonadota</taxon>
        <taxon>Alphaproteobacteria</taxon>
        <taxon>Sphingomonadales</taxon>
        <taxon>Sphingomonadaceae</taxon>
        <taxon>Parasphingorhabdus</taxon>
    </lineage>
</organism>
<dbReference type="Proteomes" id="UP000185192">
    <property type="component" value="Unassembled WGS sequence"/>
</dbReference>
<dbReference type="STRING" id="1123272.SAMN02745824_0415"/>
<protein>
    <submittedName>
        <fullName evidence="2">6-phosphogluconolactonase</fullName>
    </submittedName>
</protein>
<evidence type="ECO:0000313" key="3">
    <source>
        <dbReference type="Proteomes" id="UP000185192"/>
    </source>
</evidence>
<dbReference type="SUPFAM" id="SSF100950">
    <property type="entry name" value="NagB/RpiA/CoA transferase-like"/>
    <property type="match status" value="1"/>
</dbReference>
<dbReference type="InterPro" id="IPR006148">
    <property type="entry name" value="Glc/Gal-6P_isomerase"/>
</dbReference>
<evidence type="ECO:0000313" key="2">
    <source>
        <dbReference type="EMBL" id="SIN59877.1"/>
    </source>
</evidence>
<dbReference type="Gene3D" id="3.40.50.1360">
    <property type="match status" value="1"/>
</dbReference>
<proteinExistence type="predicted"/>
<name>A0A1N6CN05_9SPHN</name>
<dbReference type="GO" id="GO:0005975">
    <property type="term" value="P:carbohydrate metabolic process"/>
    <property type="evidence" value="ECO:0007669"/>
    <property type="project" value="InterPro"/>
</dbReference>
<feature type="domain" description="Glucosamine/galactosamine-6-phosphate isomerase" evidence="1">
    <location>
        <begin position="27"/>
        <end position="231"/>
    </location>
</feature>
<dbReference type="AlphaFoldDB" id="A0A1N6CN05"/>
<sequence length="245" mass="26600">MSDTESWDMDDLPEGEDSQLEWWDFDDPAELVEAVTGDIKFIIESALDARGEALLALPVSDEAMPVLEALAEQQVKWKHVTIIPTHDYLVPVDDPRSHVKALAQLFLTRGARVLPIATENDDYHLAGSAADARLQDVKWPPDLVWLGLGEEGSTAGIMQSADMEEALDGPREKRAVGIMPDDGDAPLVTITKAAICEARTVLLVLRGAAAQSALEMEIDQGATSMAPIGRVFADLTVPVDIYVEN</sequence>
<keyword evidence="3" id="KW-1185">Reference proteome</keyword>
<dbReference type="RefSeq" id="WP_239447330.1">
    <property type="nucleotide sequence ID" value="NZ_FSQW01000001.1"/>
</dbReference>
<dbReference type="InterPro" id="IPR037171">
    <property type="entry name" value="NagB/RpiA_transferase-like"/>
</dbReference>
<dbReference type="EMBL" id="FSQW01000001">
    <property type="protein sequence ID" value="SIN59877.1"/>
    <property type="molecule type" value="Genomic_DNA"/>
</dbReference>
<evidence type="ECO:0000259" key="1">
    <source>
        <dbReference type="Pfam" id="PF01182"/>
    </source>
</evidence>
<gene>
    <name evidence="2" type="ORF">SAMN02745824_0415</name>
</gene>
<reference evidence="3" key="1">
    <citation type="submission" date="2016-11" db="EMBL/GenBank/DDBJ databases">
        <authorList>
            <person name="Varghese N."/>
            <person name="Submissions S."/>
        </authorList>
    </citation>
    <scope>NUCLEOTIDE SEQUENCE [LARGE SCALE GENOMIC DNA]</scope>
    <source>
        <strain evidence="3">DSM 22363</strain>
    </source>
</reference>